<dbReference type="Gene3D" id="2.60.40.3940">
    <property type="match status" value="1"/>
</dbReference>
<comment type="subcellular location">
    <subcellularLocation>
        <location evidence="1">Virion</location>
    </subcellularLocation>
</comment>
<dbReference type="InterPro" id="IPR048390">
    <property type="entry name" value="Gp34_trimer"/>
</dbReference>
<feature type="domain" description="Putative tail fiber protein gp53-like C-terminal" evidence="5">
    <location>
        <begin position="683"/>
        <end position="748"/>
    </location>
</feature>
<evidence type="ECO:0000313" key="7">
    <source>
        <dbReference type="Proteomes" id="UP001270266"/>
    </source>
</evidence>
<dbReference type="Pfam" id="PF21882">
    <property type="entry name" value="Gp53-like_C"/>
    <property type="match status" value="1"/>
</dbReference>
<evidence type="ECO:0000256" key="2">
    <source>
        <dbReference type="ARBA" id="ARBA00022581"/>
    </source>
</evidence>
<dbReference type="RefSeq" id="WP_134348675.1">
    <property type="nucleotide sequence ID" value="NZ_JARDVI010000003.1"/>
</dbReference>
<dbReference type="Pfam" id="PF03406">
    <property type="entry name" value="Phage_fiber_2"/>
    <property type="match status" value="2"/>
</dbReference>
<reference evidence="6 7" key="1">
    <citation type="submission" date="2023-02" db="EMBL/GenBank/DDBJ databases">
        <title>The draft genomes of Enterobacter strains.</title>
        <authorList>
            <person name="He Y."/>
            <person name="Feng Y."/>
            <person name="Zong Z."/>
        </authorList>
    </citation>
    <scope>NUCLEOTIDE SEQUENCE [LARGE SCALE GENOMIC DNA]</scope>
    <source>
        <strain evidence="6 7">170198</strain>
    </source>
</reference>
<dbReference type="InterPro" id="IPR005068">
    <property type="entry name" value="Phage_lambda_Stf-r2"/>
</dbReference>
<gene>
    <name evidence="6" type="ORF">PYW49_10375</name>
</gene>
<dbReference type="InterPro" id="IPR054075">
    <property type="entry name" value="Gp53-like_C"/>
</dbReference>
<evidence type="ECO:0000259" key="3">
    <source>
        <dbReference type="Pfam" id="PF12571"/>
    </source>
</evidence>
<dbReference type="PANTHER" id="PTHR35191">
    <property type="entry name" value="PROPHAGE SIDE TAIL FIBER PROTEIN HOMOLOG STFQ-RELATED"/>
    <property type="match status" value="1"/>
</dbReference>
<protein>
    <submittedName>
        <fullName evidence="6">Phage tail protein</fullName>
    </submittedName>
</protein>
<evidence type="ECO:0000313" key="6">
    <source>
        <dbReference type="EMBL" id="MDY0418069.1"/>
    </source>
</evidence>
<comment type="caution">
    <text evidence="6">The sequence shown here is derived from an EMBL/GenBank/DDBJ whole genome shotgun (WGS) entry which is preliminary data.</text>
</comment>
<dbReference type="Pfam" id="PF12571">
    <property type="entry name" value="Phage_tail_fib"/>
    <property type="match status" value="1"/>
</dbReference>
<evidence type="ECO:0000259" key="4">
    <source>
        <dbReference type="Pfam" id="PF21446"/>
    </source>
</evidence>
<proteinExistence type="predicted"/>
<accession>A0ABU5D2F3</accession>
<keyword evidence="2" id="KW-0945">Host-virus interaction</keyword>
<evidence type="ECO:0000256" key="1">
    <source>
        <dbReference type="ARBA" id="ARBA00004328"/>
    </source>
</evidence>
<keyword evidence="7" id="KW-1185">Reference proteome</keyword>
<evidence type="ECO:0000259" key="5">
    <source>
        <dbReference type="Pfam" id="PF21882"/>
    </source>
</evidence>
<dbReference type="EMBL" id="JARDVI010000003">
    <property type="protein sequence ID" value="MDY0418069.1"/>
    <property type="molecule type" value="Genomic_DNA"/>
</dbReference>
<dbReference type="InterPro" id="IPR051934">
    <property type="entry name" value="Phage_Tail_Fiber_Structural"/>
</dbReference>
<feature type="domain" description="Phage tail fibre protein N-terminal" evidence="3">
    <location>
        <begin position="1"/>
        <end position="151"/>
    </location>
</feature>
<organism evidence="6 7">
    <name type="scientific">Enterobacter chinensis</name>
    <dbReference type="NCBI Taxonomy" id="3030997"/>
    <lineage>
        <taxon>Bacteria</taxon>
        <taxon>Pseudomonadati</taxon>
        <taxon>Pseudomonadota</taxon>
        <taxon>Gammaproteobacteria</taxon>
        <taxon>Enterobacterales</taxon>
        <taxon>Enterobacteriaceae</taxon>
        <taxon>Enterobacter</taxon>
    </lineage>
</organism>
<feature type="domain" description="Long-tail fiber proximal subunit trimerization" evidence="4">
    <location>
        <begin position="555"/>
        <end position="614"/>
    </location>
</feature>
<dbReference type="Proteomes" id="UP001270266">
    <property type="component" value="Unassembled WGS sequence"/>
</dbReference>
<dbReference type="Pfam" id="PF21446">
    <property type="entry name" value="Gp34_trimer"/>
    <property type="match status" value="1"/>
</dbReference>
<dbReference type="InterPro" id="IPR022225">
    <property type="entry name" value="Phage_tail_fibre_N"/>
</dbReference>
<sequence length="758" mass="81915">MTVKYKTVITKAGAEKLAAATIPNGKKVNFTAMAVGDGGGTLPVPNANQTKLINEVWRHALNKISQDKKNKNYVVAELLIPPEVGGFWMREMGLYDDAGTLIAVGNMADSYKPALAEGSGRAQTLRMVIMVSDIASVELSIDASTVMATKDYVDEKLTEHEQSRRHPDATLTAKGFTQLSSATDSVSEIFAATPKAVKAVYDLANAKYTAVDATTARKGIVQLSSATDSVSEVLAATPKAIKSVSDDLVKLKDSLGTASKLNIVTSAIDLTTGRLPVVGWMGLGGVRDTKVADENFASFWRDTSIGKSGITIPYDGTPTISYLAVDGANQHAYVGRKKGNVDISWVKLYSEFNKPTSQEIFGTTSGIGGSADLNTYTAPGLYYQPANAQAQTGKNYPEAVAGSLEVYKHAGITQIYRIYSNSRSYIRTLYNGTWSAWSKQYDTANRPSADDVDSVSASNGGTFRKLVSFSEGLEVRSRTGITSGNDAASFDSANMILKSWYGIGFYSTLLDSVGKETGMTGYINTRNGLLQMKGQIIPGDYGNFDGRFIKLSGSQNITGTLRNSDEYQSTSANGYRSVYGSYGTFWRNDGSNLYLMITNSGDQYGAYNNLRPFAVNLATGYPTMSRLALTDYANFDARYYTKSQSDAGYMPKVSAYTKAESDARYNLKNAASKAASGWEKDNSTGVIKQWGVATRSADSTRITFPTAFPNACLSVQLTLLFTNGFHDQNIYVQNPDRSGFTYVAGSGEVKAYFEARGY</sequence>
<name>A0ABU5D2F3_9ENTR</name>
<dbReference type="PANTHER" id="PTHR35191:SF1">
    <property type="entry name" value="PROPHAGE SIDE TAIL FIBER PROTEIN HOMOLOG STFQ-RELATED"/>
    <property type="match status" value="1"/>
</dbReference>
<dbReference type="CDD" id="cd19958">
    <property type="entry name" value="pyocin_knob"/>
    <property type="match status" value="1"/>
</dbReference>